<evidence type="ECO:0000313" key="3">
    <source>
        <dbReference type="Proteomes" id="UP000828390"/>
    </source>
</evidence>
<evidence type="ECO:0000313" key="2">
    <source>
        <dbReference type="EMBL" id="KAH3850172.1"/>
    </source>
</evidence>
<feature type="signal peptide" evidence="1">
    <location>
        <begin position="1"/>
        <end position="19"/>
    </location>
</feature>
<protein>
    <submittedName>
        <fullName evidence="2">Uncharacterized protein</fullName>
    </submittedName>
</protein>
<organism evidence="2 3">
    <name type="scientific">Dreissena polymorpha</name>
    <name type="common">Zebra mussel</name>
    <name type="synonym">Mytilus polymorpha</name>
    <dbReference type="NCBI Taxonomy" id="45954"/>
    <lineage>
        <taxon>Eukaryota</taxon>
        <taxon>Metazoa</taxon>
        <taxon>Spiralia</taxon>
        <taxon>Lophotrochozoa</taxon>
        <taxon>Mollusca</taxon>
        <taxon>Bivalvia</taxon>
        <taxon>Autobranchia</taxon>
        <taxon>Heteroconchia</taxon>
        <taxon>Euheterodonta</taxon>
        <taxon>Imparidentia</taxon>
        <taxon>Neoheterodontei</taxon>
        <taxon>Myida</taxon>
        <taxon>Dreissenoidea</taxon>
        <taxon>Dreissenidae</taxon>
        <taxon>Dreissena</taxon>
    </lineage>
</organism>
<comment type="caution">
    <text evidence="2">The sequence shown here is derived from an EMBL/GenBank/DDBJ whole genome shotgun (WGS) entry which is preliminary data.</text>
</comment>
<gene>
    <name evidence="2" type="ORF">DPMN_092578</name>
</gene>
<proteinExistence type="predicted"/>
<accession>A0A9D4R146</accession>
<keyword evidence="3" id="KW-1185">Reference proteome</keyword>
<sequence>MRLCMGGMVLAWMWRPFACTDYMGLVSLDNEVNVVVKYLLDNLIDFRIYTDATPFVAIHPPPAPTSSPAHRMEMGLKAQPTYSA</sequence>
<dbReference type="Proteomes" id="UP000828390">
    <property type="component" value="Unassembled WGS sequence"/>
</dbReference>
<reference evidence="2" key="2">
    <citation type="submission" date="2020-11" db="EMBL/GenBank/DDBJ databases">
        <authorList>
            <person name="McCartney M.A."/>
            <person name="Auch B."/>
            <person name="Kono T."/>
            <person name="Mallez S."/>
            <person name="Becker A."/>
            <person name="Gohl D.M."/>
            <person name="Silverstein K.A.T."/>
            <person name="Koren S."/>
            <person name="Bechman K.B."/>
            <person name="Herman A."/>
            <person name="Abrahante J.E."/>
            <person name="Garbe J."/>
        </authorList>
    </citation>
    <scope>NUCLEOTIDE SEQUENCE</scope>
    <source>
        <strain evidence="2">Duluth1</strain>
        <tissue evidence="2">Whole animal</tissue>
    </source>
</reference>
<reference evidence="2" key="1">
    <citation type="journal article" date="2019" name="bioRxiv">
        <title>The Genome of the Zebra Mussel, Dreissena polymorpha: A Resource for Invasive Species Research.</title>
        <authorList>
            <person name="McCartney M.A."/>
            <person name="Auch B."/>
            <person name="Kono T."/>
            <person name="Mallez S."/>
            <person name="Zhang Y."/>
            <person name="Obille A."/>
            <person name="Becker A."/>
            <person name="Abrahante J.E."/>
            <person name="Garbe J."/>
            <person name="Badalamenti J.P."/>
            <person name="Herman A."/>
            <person name="Mangelson H."/>
            <person name="Liachko I."/>
            <person name="Sullivan S."/>
            <person name="Sone E.D."/>
            <person name="Koren S."/>
            <person name="Silverstein K.A.T."/>
            <person name="Beckman K.B."/>
            <person name="Gohl D.M."/>
        </authorList>
    </citation>
    <scope>NUCLEOTIDE SEQUENCE</scope>
    <source>
        <strain evidence="2">Duluth1</strain>
        <tissue evidence="2">Whole animal</tissue>
    </source>
</reference>
<dbReference type="EMBL" id="JAIWYP010000003">
    <property type="protein sequence ID" value="KAH3850172.1"/>
    <property type="molecule type" value="Genomic_DNA"/>
</dbReference>
<evidence type="ECO:0000256" key="1">
    <source>
        <dbReference type="SAM" id="SignalP"/>
    </source>
</evidence>
<name>A0A9D4R146_DREPO</name>
<feature type="chain" id="PRO_5039709191" evidence="1">
    <location>
        <begin position="20"/>
        <end position="84"/>
    </location>
</feature>
<dbReference type="AlphaFoldDB" id="A0A9D4R146"/>
<keyword evidence="1" id="KW-0732">Signal</keyword>